<dbReference type="AlphaFoldDB" id="A0A399RJD9"/>
<accession>A0A399RJD9</accession>
<dbReference type="Pfam" id="PF01551">
    <property type="entry name" value="Peptidase_M23"/>
    <property type="match status" value="1"/>
</dbReference>
<dbReference type="InterPro" id="IPR016047">
    <property type="entry name" value="M23ase_b-sheet_dom"/>
</dbReference>
<dbReference type="CDD" id="cd12797">
    <property type="entry name" value="M23_peptidase"/>
    <property type="match status" value="1"/>
</dbReference>
<dbReference type="InterPro" id="IPR050570">
    <property type="entry name" value="Cell_wall_metabolism_enzyme"/>
</dbReference>
<dbReference type="PANTHER" id="PTHR21666:SF270">
    <property type="entry name" value="MUREIN HYDROLASE ACTIVATOR ENVC"/>
    <property type="match status" value="1"/>
</dbReference>
<organism evidence="3 4">
    <name type="scientific">Henriciella mobilis</name>
    <dbReference type="NCBI Taxonomy" id="2305467"/>
    <lineage>
        <taxon>Bacteria</taxon>
        <taxon>Pseudomonadati</taxon>
        <taxon>Pseudomonadota</taxon>
        <taxon>Alphaproteobacteria</taxon>
        <taxon>Hyphomonadales</taxon>
        <taxon>Hyphomonadaceae</taxon>
        <taxon>Henriciella</taxon>
    </lineage>
</organism>
<reference evidence="3 4" key="1">
    <citation type="submission" date="2018-08" db="EMBL/GenBank/DDBJ databases">
        <title>Henriciella mobilis sp. nov., isolated from seawater.</title>
        <authorList>
            <person name="Cheng H."/>
            <person name="Wu Y.-H."/>
            <person name="Xu X.-W."/>
            <person name="Guo L.-L."/>
        </authorList>
    </citation>
    <scope>NUCLEOTIDE SEQUENCE [LARGE SCALE GENOMIC DNA]</scope>
    <source>
        <strain evidence="3 4">JN25</strain>
    </source>
</reference>
<evidence type="ECO:0000313" key="3">
    <source>
        <dbReference type="EMBL" id="RIJ30663.1"/>
    </source>
</evidence>
<dbReference type="RefSeq" id="WP_119375971.1">
    <property type="nucleotide sequence ID" value="NZ_QWFX01000006.1"/>
</dbReference>
<evidence type="ECO:0000259" key="2">
    <source>
        <dbReference type="Pfam" id="PF01551"/>
    </source>
</evidence>
<name>A0A399RJD9_9PROT</name>
<dbReference type="OrthoDB" id="9815245at2"/>
<evidence type="ECO:0000313" key="4">
    <source>
        <dbReference type="Proteomes" id="UP000266385"/>
    </source>
</evidence>
<dbReference type="PROSITE" id="PS51257">
    <property type="entry name" value="PROKAR_LIPOPROTEIN"/>
    <property type="match status" value="1"/>
</dbReference>
<evidence type="ECO:0000256" key="1">
    <source>
        <dbReference type="SAM" id="SignalP"/>
    </source>
</evidence>
<proteinExistence type="predicted"/>
<dbReference type="SUPFAM" id="SSF51261">
    <property type="entry name" value="Duplicated hybrid motif"/>
    <property type="match status" value="1"/>
</dbReference>
<dbReference type="PANTHER" id="PTHR21666">
    <property type="entry name" value="PEPTIDASE-RELATED"/>
    <property type="match status" value="1"/>
</dbReference>
<keyword evidence="4" id="KW-1185">Reference proteome</keyword>
<dbReference type="Gene3D" id="2.70.70.10">
    <property type="entry name" value="Glucose Permease (Domain IIA)"/>
    <property type="match status" value="1"/>
</dbReference>
<protein>
    <submittedName>
        <fullName evidence="3">M23 family peptidase</fullName>
    </submittedName>
</protein>
<dbReference type="GO" id="GO:0004222">
    <property type="term" value="F:metalloendopeptidase activity"/>
    <property type="evidence" value="ECO:0007669"/>
    <property type="project" value="TreeGrafter"/>
</dbReference>
<dbReference type="InterPro" id="IPR011055">
    <property type="entry name" value="Dup_hybrid_motif"/>
</dbReference>
<gene>
    <name evidence="3" type="ORF">D1223_08585</name>
</gene>
<feature type="chain" id="PRO_5017191735" evidence="1">
    <location>
        <begin position="20"/>
        <end position="226"/>
    </location>
</feature>
<dbReference type="Proteomes" id="UP000266385">
    <property type="component" value="Unassembled WGS sequence"/>
</dbReference>
<dbReference type="EMBL" id="QWFX01000006">
    <property type="protein sequence ID" value="RIJ30663.1"/>
    <property type="molecule type" value="Genomic_DNA"/>
</dbReference>
<sequence>MKHAAMVCILVLLWMTGCASQPRRVVSPPPAISTTAAIPAPAGQFQPDANLYLCPNATITNALESDSRNRVLNFNPVVLVDGKVVMTPVPVNNACLTSGFGRRFGRTHKGLDLKASPPEMVYAAAPGIIREATTSTGFGNHVVIDHGQGVFTRYGHLDRFAPGVWEGASIGFGQPLGVMGQTGNATGIHLHFEVLTGNYNTPKKSFGLTARNPLSFPAYTGQASGY</sequence>
<keyword evidence="1" id="KW-0732">Signal</keyword>
<feature type="signal peptide" evidence="1">
    <location>
        <begin position="1"/>
        <end position="19"/>
    </location>
</feature>
<feature type="domain" description="M23ase beta-sheet core" evidence="2">
    <location>
        <begin position="107"/>
        <end position="196"/>
    </location>
</feature>
<comment type="caution">
    <text evidence="3">The sequence shown here is derived from an EMBL/GenBank/DDBJ whole genome shotgun (WGS) entry which is preliminary data.</text>
</comment>